<keyword evidence="3" id="KW-1185">Reference proteome</keyword>
<dbReference type="Proteomes" id="UP001231370">
    <property type="component" value="Unassembled WGS sequence"/>
</dbReference>
<proteinExistence type="predicted"/>
<comment type="caution">
    <text evidence="2">The sequence shown here is derived from an EMBL/GenBank/DDBJ whole genome shotgun (WGS) entry which is preliminary data.</text>
</comment>
<accession>A0ABT7BLF3</accession>
<organism evidence="2 3">
    <name type="scientific">Roseofilum halophilum BLCC-M91</name>
    <dbReference type="NCBI Taxonomy" id="3022259"/>
    <lineage>
        <taxon>Bacteria</taxon>
        <taxon>Bacillati</taxon>
        <taxon>Cyanobacteriota</taxon>
        <taxon>Cyanophyceae</taxon>
        <taxon>Desertifilales</taxon>
        <taxon>Desertifilaceae</taxon>
        <taxon>Roseofilum</taxon>
        <taxon>Roseofilum halophilum</taxon>
    </lineage>
</organism>
<dbReference type="EMBL" id="JAQPOK010000100">
    <property type="protein sequence ID" value="MDJ1180029.1"/>
    <property type="molecule type" value="Genomic_DNA"/>
</dbReference>
<gene>
    <name evidence="2" type="ORF">PJF56_14260</name>
</gene>
<evidence type="ECO:0000256" key="1">
    <source>
        <dbReference type="SAM" id="MobiDB-lite"/>
    </source>
</evidence>
<name>A0ABT7BLF3_9CYAN</name>
<evidence type="ECO:0000313" key="3">
    <source>
        <dbReference type="Proteomes" id="UP001231370"/>
    </source>
</evidence>
<feature type="region of interest" description="Disordered" evidence="1">
    <location>
        <begin position="13"/>
        <end position="41"/>
    </location>
</feature>
<sequence>MGYFRCDRMAIAPQNHYTPKRRSHSGKMGDRLPGSFPGRVR</sequence>
<protein>
    <submittedName>
        <fullName evidence="2">Uncharacterized protein</fullName>
    </submittedName>
</protein>
<evidence type="ECO:0000313" key="2">
    <source>
        <dbReference type="EMBL" id="MDJ1180029.1"/>
    </source>
</evidence>
<reference evidence="2 3" key="1">
    <citation type="submission" date="2023-01" db="EMBL/GenBank/DDBJ databases">
        <title>Novel diversity within Roseofilum (Cyanobacteria; Desertifilaceae) from marine benthic mats with descriptions of four novel species.</title>
        <authorList>
            <person name="Wang Y."/>
            <person name="Berthold D.E."/>
            <person name="Hu J."/>
            <person name="Lefler F.W."/>
            <person name="Laughinghouse H.D. IV."/>
        </authorList>
    </citation>
    <scope>NUCLEOTIDE SEQUENCE [LARGE SCALE GENOMIC DNA]</scope>
    <source>
        <strain evidence="2 3">BLCC-M91</strain>
    </source>
</reference>
<dbReference type="RefSeq" id="WP_283763332.1">
    <property type="nucleotide sequence ID" value="NZ_JAQPOK010000100.1"/>
</dbReference>